<dbReference type="InterPro" id="IPR009057">
    <property type="entry name" value="Homeodomain-like_sf"/>
</dbReference>
<protein>
    <submittedName>
        <fullName evidence="3">MurR/RpiR family transcriptional regulator</fullName>
    </submittedName>
</protein>
<dbReference type="PANTHER" id="PTHR30514">
    <property type="entry name" value="GLUCOKINASE"/>
    <property type="match status" value="1"/>
</dbReference>
<feature type="domain" description="HTH rpiR-type" evidence="1">
    <location>
        <begin position="1"/>
        <end position="77"/>
    </location>
</feature>
<dbReference type="InterPro" id="IPR036388">
    <property type="entry name" value="WH-like_DNA-bd_sf"/>
</dbReference>
<dbReference type="RefSeq" id="WP_106987547.1">
    <property type="nucleotide sequence ID" value="NZ_DAWBWI010000170.1"/>
</dbReference>
<proteinExistence type="predicted"/>
<dbReference type="PROSITE" id="PS51071">
    <property type="entry name" value="HTH_RPIR"/>
    <property type="match status" value="1"/>
</dbReference>
<dbReference type="InterPro" id="IPR046348">
    <property type="entry name" value="SIS_dom_sf"/>
</dbReference>
<keyword evidence="4" id="KW-1185">Reference proteome</keyword>
<organism evidence="3 4">
    <name type="scientific">Faecalibacillus faecis</name>
    <dbReference type="NCBI Taxonomy" id="1982628"/>
    <lineage>
        <taxon>Bacteria</taxon>
        <taxon>Bacillati</taxon>
        <taxon>Bacillota</taxon>
        <taxon>Erysipelotrichia</taxon>
        <taxon>Erysipelotrichales</taxon>
        <taxon>Coprobacillaceae</taxon>
        <taxon>Faecalibacillus</taxon>
    </lineage>
</organism>
<evidence type="ECO:0000313" key="4">
    <source>
        <dbReference type="Proteomes" id="UP000241201"/>
    </source>
</evidence>
<dbReference type="InterPro" id="IPR001347">
    <property type="entry name" value="SIS_dom"/>
</dbReference>
<dbReference type="Pfam" id="PF01418">
    <property type="entry name" value="HTH_6"/>
    <property type="match status" value="1"/>
</dbReference>
<dbReference type="InterPro" id="IPR047640">
    <property type="entry name" value="RpiR-like"/>
</dbReference>
<sequence length="249" mass="28664">MNPFEKMDLKKDSFTKKELILYDVLKDNLQNILSFSASDLSKQYNISQSTITRFCQKIGYDGYNEFKFDVFRSGKQGSSSKDDLSTLDAYIKLIEILKSSIDYNQLNQFASDIVHANSIIILGMHKSALPAKLLQYNLFKYGKKAIFLDYGDIANDFQQLVREDDMVIIYTNRGNVLGSINSTLKELIKKVSFNLSIITMNDKLSLKKHTKNYIWLPSTINQGFQNYLENQVVFFIYTDILTSQIAKLM</sequence>
<dbReference type="GO" id="GO:0003700">
    <property type="term" value="F:DNA-binding transcription factor activity"/>
    <property type="evidence" value="ECO:0007669"/>
    <property type="project" value="InterPro"/>
</dbReference>
<dbReference type="PROSITE" id="PS51464">
    <property type="entry name" value="SIS"/>
    <property type="match status" value="1"/>
</dbReference>
<dbReference type="SUPFAM" id="SSF53697">
    <property type="entry name" value="SIS domain"/>
    <property type="match status" value="1"/>
</dbReference>
<dbReference type="Gene3D" id="1.10.10.10">
    <property type="entry name" value="Winged helix-like DNA-binding domain superfamily/Winged helix DNA-binding domain"/>
    <property type="match status" value="1"/>
</dbReference>
<dbReference type="Proteomes" id="UP000241201">
    <property type="component" value="Unassembled WGS sequence"/>
</dbReference>
<dbReference type="PANTHER" id="PTHR30514:SF1">
    <property type="entry name" value="HTH-TYPE TRANSCRIPTIONAL REGULATOR HEXR-RELATED"/>
    <property type="match status" value="1"/>
</dbReference>
<dbReference type="EMBL" id="PYLP01000003">
    <property type="protein sequence ID" value="PST41430.1"/>
    <property type="molecule type" value="Genomic_DNA"/>
</dbReference>
<dbReference type="SUPFAM" id="SSF46689">
    <property type="entry name" value="Homeodomain-like"/>
    <property type="match status" value="1"/>
</dbReference>
<name>A0A2T3G1L5_9FIRM</name>
<dbReference type="InterPro" id="IPR000281">
    <property type="entry name" value="HTH_RpiR"/>
</dbReference>
<gene>
    <name evidence="3" type="ORF">C7U55_04650</name>
</gene>
<evidence type="ECO:0000259" key="2">
    <source>
        <dbReference type="PROSITE" id="PS51464"/>
    </source>
</evidence>
<dbReference type="GO" id="GO:0097367">
    <property type="term" value="F:carbohydrate derivative binding"/>
    <property type="evidence" value="ECO:0007669"/>
    <property type="project" value="InterPro"/>
</dbReference>
<feature type="domain" description="SIS" evidence="2">
    <location>
        <begin position="109"/>
        <end position="249"/>
    </location>
</feature>
<accession>A0A2T3G1L5</accession>
<dbReference type="GeneID" id="77470387"/>
<evidence type="ECO:0000259" key="1">
    <source>
        <dbReference type="PROSITE" id="PS51071"/>
    </source>
</evidence>
<dbReference type="GO" id="GO:1901135">
    <property type="term" value="P:carbohydrate derivative metabolic process"/>
    <property type="evidence" value="ECO:0007669"/>
    <property type="project" value="InterPro"/>
</dbReference>
<reference evidence="4" key="1">
    <citation type="submission" date="2018-03" db="EMBL/GenBank/DDBJ databases">
        <title>Lachnoclostridium SNUG30370 gen.nov., sp.nov., isolated from human faeces.</title>
        <authorList>
            <person name="Seo B."/>
            <person name="Jeon K."/>
            <person name="Ko G."/>
        </authorList>
    </citation>
    <scope>NUCLEOTIDE SEQUENCE [LARGE SCALE GENOMIC DNA]</scope>
    <source>
        <strain evidence="4">SNUG30370</strain>
    </source>
</reference>
<comment type="caution">
    <text evidence="3">The sequence shown here is derived from an EMBL/GenBank/DDBJ whole genome shotgun (WGS) entry which is preliminary data.</text>
</comment>
<evidence type="ECO:0000313" key="3">
    <source>
        <dbReference type="EMBL" id="PST41430.1"/>
    </source>
</evidence>
<dbReference type="Gene3D" id="3.40.50.10490">
    <property type="entry name" value="Glucose-6-phosphate isomerase like protein, domain 1"/>
    <property type="match status" value="1"/>
</dbReference>
<dbReference type="GO" id="GO:0003677">
    <property type="term" value="F:DNA binding"/>
    <property type="evidence" value="ECO:0007669"/>
    <property type="project" value="InterPro"/>
</dbReference>
<dbReference type="AlphaFoldDB" id="A0A2T3G1L5"/>